<reference evidence="1 2" key="1">
    <citation type="journal article" date="2018" name="G3 (Bethesda)">
        <title>Phylogenetic and Phylogenomic Definition of Rhizopus Species.</title>
        <authorList>
            <person name="Gryganskyi A.P."/>
            <person name="Golan J."/>
            <person name="Dolatabadi S."/>
            <person name="Mondo S."/>
            <person name="Robb S."/>
            <person name="Idnurm A."/>
            <person name="Muszewska A."/>
            <person name="Steczkiewicz K."/>
            <person name="Masonjones S."/>
            <person name="Liao H.L."/>
            <person name="Gajdeczka M.T."/>
            <person name="Anike F."/>
            <person name="Vuek A."/>
            <person name="Anishchenko I.M."/>
            <person name="Voigt K."/>
            <person name="de Hoog G.S."/>
            <person name="Smith M.E."/>
            <person name="Heitman J."/>
            <person name="Vilgalys R."/>
            <person name="Stajich J.E."/>
        </authorList>
    </citation>
    <scope>NUCLEOTIDE SEQUENCE [LARGE SCALE GENOMIC DNA]</scope>
    <source>
        <strain evidence="1 2">CBS 357.93</strain>
    </source>
</reference>
<dbReference type="EMBL" id="PJQL01002082">
    <property type="protein sequence ID" value="RCH85505.1"/>
    <property type="molecule type" value="Genomic_DNA"/>
</dbReference>
<comment type="caution">
    <text evidence="1">The sequence shown here is derived from an EMBL/GenBank/DDBJ whole genome shotgun (WGS) entry which is preliminary data.</text>
</comment>
<evidence type="ECO:0000313" key="2">
    <source>
        <dbReference type="Proteomes" id="UP000252139"/>
    </source>
</evidence>
<evidence type="ECO:0000313" key="1">
    <source>
        <dbReference type="EMBL" id="RCH85505.1"/>
    </source>
</evidence>
<sequence>MNYLIRFKPKSIHNLSVTTRCSHYIINRHISTEIQHQFEEELSETYVLHKKLSGARMF</sequence>
<accession>A0A367J6I0</accession>
<name>A0A367J6I0_RHIAZ</name>
<gene>
    <name evidence="1" type="ORF">CU097_009929</name>
</gene>
<dbReference type="Proteomes" id="UP000252139">
    <property type="component" value="Unassembled WGS sequence"/>
</dbReference>
<proteinExistence type="predicted"/>
<protein>
    <submittedName>
        <fullName evidence="1">Uncharacterized protein</fullName>
    </submittedName>
</protein>
<organism evidence="1 2">
    <name type="scientific">Rhizopus azygosporus</name>
    <name type="common">Rhizopus microsporus var. azygosporus</name>
    <dbReference type="NCBI Taxonomy" id="86630"/>
    <lineage>
        <taxon>Eukaryota</taxon>
        <taxon>Fungi</taxon>
        <taxon>Fungi incertae sedis</taxon>
        <taxon>Mucoromycota</taxon>
        <taxon>Mucoromycotina</taxon>
        <taxon>Mucoromycetes</taxon>
        <taxon>Mucorales</taxon>
        <taxon>Mucorineae</taxon>
        <taxon>Rhizopodaceae</taxon>
        <taxon>Rhizopus</taxon>
    </lineage>
</organism>
<dbReference type="AlphaFoldDB" id="A0A367J6I0"/>
<feature type="non-terminal residue" evidence="1">
    <location>
        <position position="58"/>
    </location>
</feature>
<keyword evidence="2" id="KW-1185">Reference proteome</keyword>